<dbReference type="Pfam" id="PF11618">
    <property type="entry name" value="C2-C2_1"/>
    <property type="match status" value="2"/>
</dbReference>
<feature type="domain" description="C2" evidence="8">
    <location>
        <begin position="789"/>
        <end position="913"/>
    </location>
</feature>
<feature type="compositionally biased region" description="Acidic residues" evidence="7">
    <location>
        <begin position="1141"/>
        <end position="1162"/>
    </location>
</feature>
<evidence type="ECO:0000256" key="5">
    <source>
        <dbReference type="ARBA" id="ARBA00023273"/>
    </source>
</evidence>
<reference evidence="10" key="1">
    <citation type="submission" date="2025-08" db="UniProtKB">
        <authorList>
            <consortium name="RefSeq"/>
        </authorList>
    </citation>
    <scope>IDENTIFICATION</scope>
    <source>
        <tissue evidence="10">Testes</tissue>
    </source>
</reference>
<comment type="similarity">
    <text evidence="2">Belongs to the RPGRIP1 family.</text>
</comment>
<comment type="subcellular location">
    <subcellularLocation>
        <location evidence="1">Cell projection</location>
        <location evidence="1">Cilium</location>
    </subcellularLocation>
</comment>
<dbReference type="SUPFAM" id="SSF49562">
    <property type="entry name" value="C2 domain (Calcium/lipid-binding domain, CaLB)"/>
    <property type="match status" value="2"/>
</dbReference>
<dbReference type="CDD" id="cd00030">
    <property type="entry name" value="C2"/>
    <property type="match status" value="1"/>
</dbReference>
<evidence type="ECO:0000256" key="3">
    <source>
        <dbReference type="ARBA" id="ARBA00023054"/>
    </source>
</evidence>
<dbReference type="InterPro" id="IPR041091">
    <property type="entry name" value="RPGRIP1_C"/>
</dbReference>
<evidence type="ECO:0000256" key="1">
    <source>
        <dbReference type="ARBA" id="ARBA00004138"/>
    </source>
</evidence>
<sequence>MPGPPYHDETAYDVPVKDTTPSKYGAGALLQYGALGNIDEEDAYGDNKQGQQRRAISKLGRDELEDKYLRLYEENLVLKKHARKQEDKIKRMATKLLRLVNDKKKIQHLEGGGRVRDVETEEMMEDLHGKIRELEKQNEQLKNKLMVSKQQIATQNKRTDPYTYVQSRVDTGRGPKPPASERIKRGLRVQGEGAKSATPRAFRNDVLPRYGHSLLEEARAENRQLEEYIQQLQDQVAILEHDSDMAKERISRNDRELEAELLRLREQMSAGQRHKAESNIQENVELIKLQREIKEKSTKLSAMQAQYQNLEDNLRTVKSSHEGVLREMDKLNNQLQAEQNKVMNLQSELKSGTITQRQLIELQERISDSDREKEILKEANEKLLSSAFDADRERQYRANEKQLKLQIAQLEATLKGDLNDKNTILDKLTDERETREKLDKDNRELQIKYYSSKQELDELSEKMKFFTKESAVDFQELEEALILVKKRKEAGSQNLEFLERVDDELNKDMKQQIVGLQAEHAETVEELEKTRNMLILQHKINRDYQQEVESSTARLEDYKKEYDTKLEEYAQLLDIRAARIKKLESQLKDIAYGTKQVKLKDFVEHDDEYEEIDETLKLERGQNVFEIHIQKISYSREALNEMGDSEPSTFVTYEFFEFEVQSTPVVKGNKPDFDFTSQYVVTVDDFFLHHLMKESTTLEVHQGLGTEYHTVAACQLKFRDLLEKPQGRLHGTAQLTGMDRNHVGTNYGVIEYWVRLRVPMDQALRLFRERLKALGYMTSNYRATEEAIQALDTREATTSSRDKNLNELVVKIIRANNVNARRNGVQPSSYCIYRFFDFKDHDTVIIPNSNKPEFNDSKLFPVPMNVDLDRYLRTEHITVYVFDDTDPEEQSYLGLAKIPLISLAHGKGIKGTFELKTADGKGNGTLDVHMKWQYTYVPPKQTSVAKAVTKSTLKDSQPVPSSVTAAAPIETPIKQSAVPIAASTPTKSSVPTAKPRIRTSEHQQAKTETSEKTKTKAEASQRTKPKAEVTDQLGTKTRKEITFEDKTKMEPARDFTLRQIEPESTMHVATPIMESDNSVTSDVVRETDSDDDTMTENNSKVANGEGEGIEDTMFEENYSDDDDQVTDPSLEKETDIPNGMEDGDGNDTSDDIKTDDELESQDDSSVVMTPAINRPASSTGNDNVVTVAVFSLMLDEESDVMQDDKIQRLYVEYRFLGVDPAELETPFSLPKPKPNQRISYNFKKNFHVDIDNNKLRRDYLASMLLPEDVSEGKIRFTIVNEPPEDHQSLDCEDIGYAYVDVCQILQKGRDVIEQDLDIYDAMDEEETIIGTLNVTVECLAALQAVKKELPPSAS</sequence>
<evidence type="ECO:0000313" key="10">
    <source>
        <dbReference type="RefSeq" id="XP_006820410.1"/>
    </source>
</evidence>
<gene>
    <name evidence="10" type="primary">LOC102810021</name>
</gene>
<feature type="compositionally biased region" description="Basic and acidic residues" evidence="7">
    <location>
        <begin position="1045"/>
        <end position="1056"/>
    </location>
</feature>
<evidence type="ECO:0000256" key="7">
    <source>
        <dbReference type="SAM" id="MobiDB-lite"/>
    </source>
</evidence>
<evidence type="ECO:0000256" key="6">
    <source>
        <dbReference type="SAM" id="Coils"/>
    </source>
</evidence>
<feature type="region of interest" description="Disordered" evidence="7">
    <location>
        <begin position="978"/>
        <end position="1031"/>
    </location>
</feature>
<keyword evidence="5" id="KW-0966">Cell projection</keyword>
<dbReference type="Proteomes" id="UP000694865">
    <property type="component" value="Unplaced"/>
</dbReference>
<dbReference type="InterPro" id="IPR000008">
    <property type="entry name" value="C2_dom"/>
</dbReference>
<name>A0ABM0MK69_SACKO</name>
<dbReference type="InterPro" id="IPR021656">
    <property type="entry name" value="C2-C2_1"/>
</dbReference>
<dbReference type="InterPro" id="IPR031139">
    <property type="entry name" value="RPGRIP1_fam"/>
</dbReference>
<dbReference type="Pfam" id="PF18111">
    <property type="entry name" value="RPGR1_C"/>
    <property type="match status" value="1"/>
</dbReference>
<accession>A0ABM0MK69</accession>
<evidence type="ECO:0000259" key="8">
    <source>
        <dbReference type="PROSITE" id="PS50004"/>
    </source>
</evidence>
<feature type="compositionally biased region" description="Acidic residues" evidence="7">
    <location>
        <begin position="1107"/>
        <end position="1125"/>
    </location>
</feature>
<feature type="coiled-coil region" evidence="6">
    <location>
        <begin position="506"/>
        <end position="586"/>
    </location>
</feature>
<feature type="region of interest" description="Disordered" evidence="7">
    <location>
        <begin position="1045"/>
        <end position="1180"/>
    </location>
</feature>
<feature type="compositionally biased region" description="Basic and acidic residues" evidence="7">
    <location>
        <begin position="998"/>
        <end position="1029"/>
    </location>
</feature>
<dbReference type="PROSITE" id="PS50004">
    <property type="entry name" value="C2"/>
    <property type="match status" value="1"/>
</dbReference>
<keyword evidence="3 6" id="KW-0175">Coiled coil</keyword>
<dbReference type="Gene3D" id="2.60.40.150">
    <property type="entry name" value="C2 domain"/>
    <property type="match status" value="3"/>
</dbReference>
<keyword evidence="9" id="KW-1185">Reference proteome</keyword>
<dbReference type="InterPro" id="IPR035892">
    <property type="entry name" value="C2_domain_sf"/>
</dbReference>
<feature type="coiled-coil region" evidence="6">
    <location>
        <begin position="215"/>
        <end position="462"/>
    </location>
</feature>
<evidence type="ECO:0000313" key="9">
    <source>
        <dbReference type="Proteomes" id="UP000694865"/>
    </source>
</evidence>
<proteinExistence type="inferred from homology"/>
<feature type="coiled-coil region" evidence="6">
    <location>
        <begin position="117"/>
        <end position="158"/>
    </location>
</feature>
<evidence type="ECO:0000256" key="2">
    <source>
        <dbReference type="ARBA" id="ARBA00006042"/>
    </source>
</evidence>
<dbReference type="RefSeq" id="XP_006820410.1">
    <property type="nucleotide sequence ID" value="XM_006820347.1"/>
</dbReference>
<dbReference type="PANTHER" id="PTHR14240">
    <property type="entry name" value="RETINITIS PIGMENTOSA GTPASE REGULATOR-INTERACTING PROTEIN"/>
    <property type="match status" value="1"/>
</dbReference>
<dbReference type="SMART" id="SM00239">
    <property type="entry name" value="C2"/>
    <property type="match status" value="1"/>
</dbReference>
<keyword evidence="4" id="KW-0969">Cilium</keyword>
<protein>
    <submittedName>
        <fullName evidence="10">Protein fantom-like</fullName>
    </submittedName>
</protein>
<organism evidence="9 10">
    <name type="scientific">Saccoglossus kowalevskii</name>
    <name type="common">Acorn worm</name>
    <dbReference type="NCBI Taxonomy" id="10224"/>
    <lineage>
        <taxon>Eukaryota</taxon>
        <taxon>Metazoa</taxon>
        <taxon>Hemichordata</taxon>
        <taxon>Enteropneusta</taxon>
        <taxon>Harrimaniidae</taxon>
        <taxon>Saccoglossus</taxon>
    </lineage>
</organism>
<dbReference type="GeneID" id="102810021"/>
<evidence type="ECO:0000256" key="4">
    <source>
        <dbReference type="ARBA" id="ARBA00023069"/>
    </source>
</evidence>
<dbReference type="PANTHER" id="PTHR14240:SF1">
    <property type="entry name" value="PROTEIN FANTOM-RELATED"/>
    <property type="match status" value="1"/>
</dbReference>